<evidence type="ECO:0000256" key="2">
    <source>
        <dbReference type="ARBA" id="ARBA00022801"/>
    </source>
</evidence>
<feature type="chain" id="PRO_5044991951" description="Endoglucanase" evidence="8">
    <location>
        <begin position="22"/>
        <end position="753"/>
    </location>
</feature>
<feature type="domain" description="Glycoside hydrolase family 9" evidence="9">
    <location>
        <begin position="268"/>
        <end position="745"/>
    </location>
</feature>
<reference evidence="11 12" key="1">
    <citation type="journal article" date="2017" name="Antonie Van Leeuwenhoek">
        <title>Rhizobium rhizosphaerae sp. nov., a novel species isolated from rice rhizosphere.</title>
        <authorList>
            <person name="Zhao J.J."/>
            <person name="Zhang J."/>
            <person name="Zhang R.J."/>
            <person name="Zhang C.W."/>
            <person name="Yin H.Q."/>
            <person name="Zhang X.X."/>
        </authorList>
    </citation>
    <scope>NUCLEOTIDE SEQUENCE [LARGE SCALE GENOMIC DNA]</scope>
    <source>
        <strain evidence="11 12">RD15</strain>
    </source>
</reference>
<dbReference type="Pfam" id="PF00759">
    <property type="entry name" value="Glyco_hydro_9"/>
    <property type="match status" value="1"/>
</dbReference>
<dbReference type="EMBL" id="MSPX01000002">
    <property type="protein sequence ID" value="OQP87659.1"/>
    <property type="molecule type" value="Genomic_DNA"/>
</dbReference>
<evidence type="ECO:0000256" key="6">
    <source>
        <dbReference type="PROSITE-ProRule" id="PRU10059"/>
    </source>
</evidence>
<feature type="domain" description="Cellulase Ig-like" evidence="10">
    <location>
        <begin position="174"/>
        <end position="254"/>
    </location>
</feature>
<evidence type="ECO:0000313" key="11">
    <source>
        <dbReference type="EMBL" id="OQP87659.1"/>
    </source>
</evidence>
<dbReference type="InterPro" id="IPR018221">
    <property type="entry name" value="Glyco_hydro_9_His_AS"/>
</dbReference>
<dbReference type="PANTHER" id="PTHR22298">
    <property type="entry name" value="ENDO-1,4-BETA-GLUCANASE"/>
    <property type="match status" value="1"/>
</dbReference>
<keyword evidence="8" id="KW-0136">Cellulose degradation</keyword>
<comment type="caution">
    <text evidence="11">The sequence shown here is derived from an EMBL/GenBank/DDBJ whole genome shotgun (WGS) entry which is preliminary data.</text>
</comment>
<comment type="catalytic activity">
    <reaction evidence="8">
        <text>Endohydrolysis of (1-&gt;4)-beta-D-glucosidic linkages in cellulose, lichenin and cereal beta-D-glucans.</text>
        <dbReference type="EC" id="3.2.1.4"/>
    </reaction>
</comment>
<keyword evidence="3 6" id="KW-0119">Carbohydrate metabolism</keyword>
<keyword evidence="4 6" id="KW-0326">Glycosidase</keyword>
<keyword evidence="2 6" id="KW-0378">Hydrolase</keyword>
<dbReference type="PROSITE" id="PS00698">
    <property type="entry name" value="GH9_3"/>
    <property type="match status" value="1"/>
</dbReference>
<dbReference type="InterPro" id="IPR013783">
    <property type="entry name" value="Ig-like_fold"/>
</dbReference>
<proteinExistence type="inferred from homology"/>
<dbReference type="SUPFAM" id="SSF81296">
    <property type="entry name" value="E set domains"/>
    <property type="match status" value="1"/>
</dbReference>
<dbReference type="InterPro" id="IPR008979">
    <property type="entry name" value="Galactose-bd-like_sf"/>
</dbReference>
<feature type="active site" evidence="7">
    <location>
        <position position="724"/>
    </location>
</feature>
<dbReference type="Gene3D" id="2.60.120.260">
    <property type="entry name" value="Galactose-binding domain-like"/>
    <property type="match status" value="1"/>
</dbReference>
<dbReference type="CDD" id="cd02850">
    <property type="entry name" value="E_set_Cellulase_N"/>
    <property type="match status" value="1"/>
</dbReference>
<dbReference type="SUPFAM" id="SSF48208">
    <property type="entry name" value="Six-hairpin glycosidases"/>
    <property type="match status" value="1"/>
</dbReference>
<dbReference type="InterPro" id="IPR012341">
    <property type="entry name" value="6hp_glycosidase-like_sf"/>
</dbReference>
<keyword evidence="8" id="KW-0732">Signal</keyword>
<evidence type="ECO:0000256" key="3">
    <source>
        <dbReference type="ARBA" id="ARBA00023277"/>
    </source>
</evidence>
<comment type="similarity">
    <text evidence="1 6 8">Belongs to the glycosyl hydrolase 9 (cellulase E) family.</text>
</comment>
<dbReference type="PROSITE" id="PS00592">
    <property type="entry name" value="GH9_2"/>
    <property type="match status" value="1"/>
</dbReference>
<dbReference type="RefSeq" id="WP_245295544.1">
    <property type="nucleotide sequence ID" value="NZ_MSPX01000002.1"/>
</dbReference>
<evidence type="ECO:0000256" key="5">
    <source>
        <dbReference type="ARBA" id="ARBA00023326"/>
    </source>
</evidence>
<evidence type="ECO:0000256" key="4">
    <source>
        <dbReference type="ARBA" id="ARBA00023295"/>
    </source>
</evidence>
<dbReference type="SUPFAM" id="SSF49785">
    <property type="entry name" value="Galactose-binding domain-like"/>
    <property type="match status" value="1"/>
</dbReference>
<dbReference type="InterPro" id="IPR001701">
    <property type="entry name" value="Glyco_hydro_9"/>
</dbReference>
<feature type="active site" evidence="6">
    <location>
        <position position="676"/>
    </location>
</feature>
<keyword evidence="12" id="KW-1185">Reference proteome</keyword>
<dbReference type="InterPro" id="IPR008928">
    <property type="entry name" value="6-hairpin_glycosidase_sf"/>
</dbReference>
<dbReference type="InterPro" id="IPR033126">
    <property type="entry name" value="Glyco_hydro_9_Asp/Glu_AS"/>
</dbReference>
<dbReference type="InterPro" id="IPR014756">
    <property type="entry name" value="Ig_E-set"/>
</dbReference>
<sequence length="753" mass="80068">MLKRPILAALLLAGAAGTAKTAGPAPVLDISFQNGQPVPQVWGSEGLNPKTTAQAICVDVPAGGSPWDRMIGINGLQLRGGQTYRLSIGLESSTAVTVPVLVQVDAPPYQAHGRLDAHVEANKPGSFSTNFVAQDSRPTQFVLHLGGAAADYSLCLTQASIVSVVPKSGRKVVSTVVVNQSGYGRGAPKRATFIGGDETPVDFSLIDAAGKTLLTARSKPLGYDASAGAPVHVLDFSSVENTGKDFRLKVGTTESDPFPMGQDVFAALRIDALSWFYPQRSGIAINGRIAGAGYARAAGHIGVAPNRGDTDVACLKGKVAQTLYPGWSCSYRLDVSGGWYDAGDQGKYAVTGAISAAQLMAAFERGAHFAGGSSPVFSDSLSRSPENGNGVPDLLDEARWELEFLLKMMVPDGQPLAGMVHHKVHDTRWTAVPMLPAADPMERALHRPSTAATLAVAAAAAQGARLFGAYDAAFAARLSQAAQKAWKAAGANPVLYAPVSDGQQGGGDYDDDDIEDETYWAAAELYLTTGTPAFLDRLKRSPHWNDDVFFRSNTAFDWRSTAGLGRVQLALFGKNLPAADQAQVQASVVAAADRFLALQAEEGFGQIYRPGDGKYDWGSNQMMLQNMVVVAAAYDVTGRQSYRDAAREGMDYLLGRNAMNLSYITGYGTRFSRNQHSRWYANQVDPSLPHPPAGTLAGGPNSTLVDELARAKLKNCAPQLCYLDDINAWGSNEMAINWNAPLVYMASFLADAR</sequence>
<feature type="signal peptide" evidence="8">
    <location>
        <begin position="1"/>
        <end position="21"/>
    </location>
</feature>
<dbReference type="Gene3D" id="2.60.40.10">
    <property type="entry name" value="Immunoglobulins"/>
    <property type="match status" value="1"/>
</dbReference>
<evidence type="ECO:0000256" key="1">
    <source>
        <dbReference type="ARBA" id="ARBA00007072"/>
    </source>
</evidence>
<gene>
    <name evidence="11" type="ORF">BTR14_03590</name>
</gene>
<evidence type="ECO:0000259" key="9">
    <source>
        <dbReference type="Pfam" id="PF00759"/>
    </source>
</evidence>
<keyword evidence="5 6" id="KW-0624">Polysaccharide degradation</keyword>
<protein>
    <recommendedName>
        <fullName evidence="8">Endoglucanase</fullName>
        <ecNumber evidence="8">3.2.1.4</ecNumber>
    </recommendedName>
</protein>
<accession>A0ABX3PHF2</accession>
<evidence type="ECO:0000259" key="10">
    <source>
        <dbReference type="Pfam" id="PF02927"/>
    </source>
</evidence>
<dbReference type="InterPro" id="IPR004197">
    <property type="entry name" value="Cellulase_Ig-like"/>
</dbReference>
<evidence type="ECO:0000256" key="8">
    <source>
        <dbReference type="RuleBase" id="RU361166"/>
    </source>
</evidence>
<dbReference type="Gene3D" id="1.50.10.10">
    <property type="match status" value="1"/>
</dbReference>
<evidence type="ECO:0000256" key="7">
    <source>
        <dbReference type="PROSITE-ProRule" id="PRU10060"/>
    </source>
</evidence>
<name>A0ABX3PHF2_9HYPH</name>
<organism evidence="11 12">
    <name type="scientific">Xaviernesmea rhizosphaerae</name>
    <dbReference type="NCBI Taxonomy" id="1672749"/>
    <lineage>
        <taxon>Bacteria</taxon>
        <taxon>Pseudomonadati</taxon>
        <taxon>Pseudomonadota</taxon>
        <taxon>Alphaproteobacteria</taxon>
        <taxon>Hyphomicrobiales</taxon>
        <taxon>Rhizobiaceae</taxon>
        <taxon>Rhizobium/Agrobacterium group</taxon>
        <taxon>Xaviernesmea</taxon>
    </lineage>
</organism>
<dbReference type="Pfam" id="PF02927">
    <property type="entry name" value="CelD_N"/>
    <property type="match status" value="1"/>
</dbReference>
<evidence type="ECO:0000313" key="12">
    <source>
        <dbReference type="Proteomes" id="UP000192652"/>
    </source>
</evidence>
<dbReference type="EC" id="3.2.1.4" evidence="8"/>
<dbReference type="Proteomes" id="UP000192652">
    <property type="component" value="Unassembled WGS sequence"/>
</dbReference>
<feature type="active site" evidence="7">
    <location>
        <position position="733"/>
    </location>
</feature>